<dbReference type="PANTHER" id="PTHR19282">
    <property type="entry name" value="TETRASPANIN"/>
    <property type="match status" value="1"/>
</dbReference>
<evidence type="ECO:0000256" key="5">
    <source>
        <dbReference type="ARBA" id="ARBA00023136"/>
    </source>
</evidence>
<feature type="transmembrane region" description="Helical" evidence="7">
    <location>
        <begin position="49"/>
        <end position="68"/>
    </location>
</feature>
<dbReference type="InterPro" id="IPR000301">
    <property type="entry name" value="Tetraspanin_animals"/>
</dbReference>
<reference evidence="8 9" key="1">
    <citation type="journal article" date="2016" name="Nat. Commun.">
        <title>Extremotolerant tardigrade genome and improved radiotolerance of human cultured cells by tardigrade-unique protein.</title>
        <authorList>
            <person name="Hashimoto T."/>
            <person name="Horikawa D.D."/>
            <person name="Saito Y."/>
            <person name="Kuwahara H."/>
            <person name="Kozuka-Hata H."/>
            <person name="Shin-I T."/>
            <person name="Minakuchi Y."/>
            <person name="Ohishi K."/>
            <person name="Motoyama A."/>
            <person name="Aizu T."/>
            <person name="Enomoto A."/>
            <person name="Kondo K."/>
            <person name="Tanaka S."/>
            <person name="Hara Y."/>
            <person name="Koshikawa S."/>
            <person name="Sagara H."/>
            <person name="Miura T."/>
            <person name="Yokobori S."/>
            <person name="Miyagawa K."/>
            <person name="Suzuki Y."/>
            <person name="Kubo T."/>
            <person name="Oyama M."/>
            <person name="Kohara Y."/>
            <person name="Fujiyama A."/>
            <person name="Arakawa K."/>
            <person name="Katayama T."/>
            <person name="Toyoda A."/>
            <person name="Kunieda T."/>
        </authorList>
    </citation>
    <scope>NUCLEOTIDE SEQUENCE [LARGE SCALE GENOMIC DNA]</scope>
    <source>
        <strain evidence="8 9">YOKOZUNA-1</strain>
    </source>
</reference>
<dbReference type="OrthoDB" id="10033535at2759"/>
<comment type="caution">
    <text evidence="8">The sequence shown here is derived from an EMBL/GenBank/DDBJ whole genome shotgun (WGS) entry which is preliminary data.</text>
</comment>
<evidence type="ECO:0000313" key="8">
    <source>
        <dbReference type="EMBL" id="GAV05798.1"/>
    </source>
</evidence>
<dbReference type="AlphaFoldDB" id="A0A1D1W0Y8"/>
<dbReference type="InterPro" id="IPR018499">
    <property type="entry name" value="Tetraspanin/Peripherin"/>
</dbReference>
<keyword evidence="6" id="KW-1015">Disulfide bond</keyword>
<name>A0A1D1W0Y8_RAMVA</name>
<dbReference type="SUPFAM" id="SSF48652">
    <property type="entry name" value="Tetraspanin"/>
    <property type="match status" value="1"/>
</dbReference>
<dbReference type="PRINTS" id="PR00259">
    <property type="entry name" value="TMFOUR"/>
</dbReference>
<dbReference type="PANTHER" id="PTHR19282:SF456">
    <property type="entry name" value="CD63 MOLECULE"/>
    <property type="match status" value="1"/>
</dbReference>
<dbReference type="STRING" id="947166.A0A1D1W0Y8"/>
<dbReference type="Gene3D" id="1.10.1450.10">
    <property type="entry name" value="Tetraspanin"/>
    <property type="match status" value="1"/>
</dbReference>
<sequence length="242" mass="26514">MEGGHKVVKWLMFIFNLLFWVSGIGLIIAGAVAQTAYKPYLSFLDSTYVSAPVLLIVVGAVVTIIAFFGCCGSSKESYGLLMTFAVLLGIIFVVELAGGVVGYLERGRVESYLERNMRDKFASFNDTTDMALWNNMQKNLKCCGMFTYEEWLVNHTAVVPAGCCKVPACDRNETALLTCSPQTQVETCPIYTQGCAPILRQRMENNIATIGGVGIGIAFIQLIGIAMSCFLAMRIRKGYTYA</sequence>
<keyword evidence="9" id="KW-1185">Reference proteome</keyword>
<evidence type="ECO:0000256" key="2">
    <source>
        <dbReference type="ARBA" id="ARBA00006840"/>
    </source>
</evidence>
<gene>
    <name evidence="8" type="primary">RvY_15873-1</name>
    <name evidence="8" type="synonym">RvY_15873.1</name>
    <name evidence="8" type="ORF">RvY_15873</name>
</gene>
<dbReference type="Proteomes" id="UP000186922">
    <property type="component" value="Unassembled WGS sequence"/>
</dbReference>
<feature type="transmembrane region" description="Helical" evidence="7">
    <location>
        <begin position="12"/>
        <end position="37"/>
    </location>
</feature>
<evidence type="ECO:0000256" key="1">
    <source>
        <dbReference type="ARBA" id="ARBA00004141"/>
    </source>
</evidence>
<feature type="transmembrane region" description="Helical" evidence="7">
    <location>
        <begin position="207"/>
        <end position="233"/>
    </location>
</feature>
<dbReference type="CDD" id="cd03127">
    <property type="entry name" value="tetraspanin_LEL"/>
    <property type="match status" value="1"/>
</dbReference>
<feature type="transmembrane region" description="Helical" evidence="7">
    <location>
        <begin position="80"/>
        <end position="104"/>
    </location>
</feature>
<keyword evidence="3 7" id="KW-0812">Transmembrane</keyword>
<dbReference type="GO" id="GO:0005886">
    <property type="term" value="C:plasma membrane"/>
    <property type="evidence" value="ECO:0007669"/>
    <property type="project" value="TreeGrafter"/>
</dbReference>
<evidence type="ECO:0000256" key="4">
    <source>
        <dbReference type="ARBA" id="ARBA00022989"/>
    </source>
</evidence>
<dbReference type="Pfam" id="PF00335">
    <property type="entry name" value="Tetraspanin"/>
    <property type="match status" value="1"/>
</dbReference>
<proteinExistence type="inferred from homology"/>
<evidence type="ECO:0000256" key="6">
    <source>
        <dbReference type="PIRSR" id="PIRSR002419-1"/>
    </source>
</evidence>
<dbReference type="EMBL" id="BDGG01000012">
    <property type="protein sequence ID" value="GAV05798.1"/>
    <property type="molecule type" value="Genomic_DNA"/>
</dbReference>
<evidence type="ECO:0000256" key="3">
    <source>
        <dbReference type="ARBA" id="ARBA00022692"/>
    </source>
</evidence>
<evidence type="ECO:0000256" key="7">
    <source>
        <dbReference type="RuleBase" id="RU361218"/>
    </source>
</evidence>
<keyword evidence="4 7" id="KW-1133">Transmembrane helix</keyword>
<accession>A0A1D1W0Y8</accession>
<dbReference type="InterPro" id="IPR008952">
    <property type="entry name" value="Tetraspanin_EC2_sf"/>
</dbReference>
<protein>
    <recommendedName>
        <fullName evidence="7">Tetraspanin</fullName>
    </recommendedName>
</protein>
<feature type="disulfide bond" evidence="6">
    <location>
        <begin position="143"/>
        <end position="164"/>
    </location>
</feature>
<comment type="similarity">
    <text evidence="2 7">Belongs to the tetraspanin (TM4SF) family.</text>
</comment>
<evidence type="ECO:0000313" key="9">
    <source>
        <dbReference type="Proteomes" id="UP000186922"/>
    </source>
</evidence>
<dbReference type="PIRSF" id="PIRSF002419">
    <property type="entry name" value="Tetraspanin"/>
    <property type="match status" value="1"/>
</dbReference>
<comment type="subcellular location">
    <subcellularLocation>
        <location evidence="1 7">Membrane</location>
        <topology evidence="1 7">Multi-pass membrane protein</topology>
    </subcellularLocation>
</comment>
<organism evidence="8 9">
    <name type="scientific">Ramazzottius varieornatus</name>
    <name type="common">Water bear</name>
    <name type="synonym">Tardigrade</name>
    <dbReference type="NCBI Taxonomy" id="947166"/>
    <lineage>
        <taxon>Eukaryota</taxon>
        <taxon>Metazoa</taxon>
        <taxon>Ecdysozoa</taxon>
        <taxon>Tardigrada</taxon>
        <taxon>Eutardigrada</taxon>
        <taxon>Parachela</taxon>
        <taxon>Hypsibioidea</taxon>
        <taxon>Ramazzottiidae</taxon>
        <taxon>Ramazzottius</taxon>
    </lineage>
</organism>
<keyword evidence="5 7" id="KW-0472">Membrane</keyword>